<keyword evidence="1" id="KW-0812">Transmembrane</keyword>
<dbReference type="AlphaFoldDB" id="A0A2H0TV60"/>
<dbReference type="Proteomes" id="UP000231530">
    <property type="component" value="Unassembled WGS sequence"/>
</dbReference>
<protein>
    <submittedName>
        <fullName evidence="2">Uncharacterized protein</fullName>
    </submittedName>
</protein>
<proteinExistence type="predicted"/>
<keyword evidence="1" id="KW-0472">Membrane</keyword>
<sequence length="146" mass="16955">MSEYKNASIIWDTEEIVKRRQTRYTIAGMKIYPLKLYLRKKQNLILLSLALLFNIASWIWLLYNIRPSTGQVFLHYNILFGVDLVGSWYNVLSLPVAGFFIIFLNALLGWFLYKQDHFAAYLLNAVAVLVNMFLLVSTALLVFLNV</sequence>
<comment type="caution">
    <text evidence="2">The sequence shown here is derived from an EMBL/GenBank/DDBJ whole genome shotgun (WGS) entry which is preliminary data.</text>
</comment>
<evidence type="ECO:0000256" key="1">
    <source>
        <dbReference type="SAM" id="Phobius"/>
    </source>
</evidence>
<accession>A0A2H0TV60</accession>
<feature type="transmembrane region" description="Helical" evidence="1">
    <location>
        <begin position="120"/>
        <end position="144"/>
    </location>
</feature>
<feature type="transmembrane region" description="Helical" evidence="1">
    <location>
        <begin position="92"/>
        <end position="113"/>
    </location>
</feature>
<dbReference type="EMBL" id="PFBY01000043">
    <property type="protein sequence ID" value="PIR76052.1"/>
    <property type="molecule type" value="Genomic_DNA"/>
</dbReference>
<organism evidence="2 3">
    <name type="scientific">Candidatus Magasanikbacteria bacterium CG10_big_fil_rev_8_21_14_0_10_42_10</name>
    <dbReference type="NCBI Taxonomy" id="1974649"/>
    <lineage>
        <taxon>Bacteria</taxon>
        <taxon>Candidatus Magasanikiibacteriota</taxon>
    </lineage>
</organism>
<gene>
    <name evidence="2" type="ORF">COU32_04130</name>
</gene>
<name>A0A2H0TV60_9BACT</name>
<evidence type="ECO:0000313" key="2">
    <source>
        <dbReference type="EMBL" id="PIR76052.1"/>
    </source>
</evidence>
<keyword evidence="1" id="KW-1133">Transmembrane helix</keyword>
<reference evidence="3" key="1">
    <citation type="submission" date="2017-09" db="EMBL/GenBank/DDBJ databases">
        <title>Depth-based differentiation of microbial function through sediment-hosted aquifers and enrichment of novel symbionts in the deep terrestrial subsurface.</title>
        <authorList>
            <person name="Probst A.J."/>
            <person name="Ladd B."/>
            <person name="Jarett J.K."/>
            <person name="Geller-Mcgrath D.E."/>
            <person name="Sieber C.M.K."/>
            <person name="Emerson J.B."/>
            <person name="Anantharaman K."/>
            <person name="Thomas B.C."/>
            <person name="Malmstrom R."/>
            <person name="Stieglmeier M."/>
            <person name="Klingl A."/>
            <person name="Woyke T."/>
            <person name="Ryan C.M."/>
            <person name="Banfield J.F."/>
        </authorList>
    </citation>
    <scope>NUCLEOTIDE SEQUENCE [LARGE SCALE GENOMIC DNA]</scope>
</reference>
<evidence type="ECO:0000313" key="3">
    <source>
        <dbReference type="Proteomes" id="UP000231530"/>
    </source>
</evidence>
<feature type="transmembrane region" description="Helical" evidence="1">
    <location>
        <begin position="44"/>
        <end position="63"/>
    </location>
</feature>